<dbReference type="GO" id="GO:0050660">
    <property type="term" value="F:flavin adenine dinucleotide binding"/>
    <property type="evidence" value="ECO:0007669"/>
    <property type="project" value="InterPro"/>
</dbReference>
<dbReference type="SUPFAM" id="SSF51905">
    <property type="entry name" value="FAD/NAD(P)-binding domain"/>
    <property type="match status" value="1"/>
</dbReference>
<protein>
    <recommendedName>
        <fullName evidence="8">Flavin-containing monooxygenase</fullName>
    </recommendedName>
</protein>
<dbReference type="InterPro" id="IPR050346">
    <property type="entry name" value="FMO-like"/>
</dbReference>
<evidence type="ECO:0000256" key="4">
    <source>
        <dbReference type="ARBA" id="ARBA00022857"/>
    </source>
</evidence>
<dbReference type="AlphaFoldDB" id="A0A9P5K281"/>
<evidence type="ECO:0000256" key="1">
    <source>
        <dbReference type="ARBA" id="ARBA00009183"/>
    </source>
</evidence>
<evidence type="ECO:0000256" key="2">
    <source>
        <dbReference type="ARBA" id="ARBA00022630"/>
    </source>
</evidence>
<gene>
    <name evidence="6" type="ORF">DFH94DRAFT_795307</name>
</gene>
<comment type="similarity">
    <text evidence="1">Belongs to the FMO family.</text>
</comment>
<proteinExistence type="inferred from homology"/>
<evidence type="ECO:0000313" key="7">
    <source>
        <dbReference type="Proteomes" id="UP000759537"/>
    </source>
</evidence>
<keyword evidence="2" id="KW-0285">Flavoprotein</keyword>
<dbReference type="PANTHER" id="PTHR23023">
    <property type="entry name" value="DIMETHYLANILINE MONOOXYGENASE"/>
    <property type="match status" value="1"/>
</dbReference>
<organism evidence="6 7">
    <name type="scientific">Russula ochroleuca</name>
    <dbReference type="NCBI Taxonomy" id="152965"/>
    <lineage>
        <taxon>Eukaryota</taxon>
        <taxon>Fungi</taxon>
        <taxon>Dikarya</taxon>
        <taxon>Basidiomycota</taxon>
        <taxon>Agaricomycotina</taxon>
        <taxon>Agaricomycetes</taxon>
        <taxon>Russulales</taxon>
        <taxon>Russulaceae</taxon>
        <taxon>Russula</taxon>
    </lineage>
</organism>
<keyword evidence="4" id="KW-0521">NADP</keyword>
<keyword evidence="3" id="KW-0274">FAD</keyword>
<dbReference type="InterPro" id="IPR000960">
    <property type="entry name" value="Flavin_mOase"/>
</dbReference>
<evidence type="ECO:0000256" key="5">
    <source>
        <dbReference type="ARBA" id="ARBA00023002"/>
    </source>
</evidence>
<dbReference type="InterPro" id="IPR036188">
    <property type="entry name" value="FAD/NAD-bd_sf"/>
</dbReference>
<dbReference type="Pfam" id="PF00743">
    <property type="entry name" value="FMO-like"/>
    <property type="match status" value="2"/>
</dbReference>
<reference evidence="6" key="2">
    <citation type="journal article" date="2020" name="Nat. Commun.">
        <title>Large-scale genome sequencing of mycorrhizal fungi provides insights into the early evolution of symbiotic traits.</title>
        <authorList>
            <person name="Miyauchi S."/>
            <person name="Kiss E."/>
            <person name="Kuo A."/>
            <person name="Drula E."/>
            <person name="Kohler A."/>
            <person name="Sanchez-Garcia M."/>
            <person name="Morin E."/>
            <person name="Andreopoulos B."/>
            <person name="Barry K.W."/>
            <person name="Bonito G."/>
            <person name="Buee M."/>
            <person name="Carver A."/>
            <person name="Chen C."/>
            <person name="Cichocki N."/>
            <person name="Clum A."/>
            <person name="Culley D."/>
            <person name="Crous P.W."/>
            <person name="Fauchery L."/>
            <person name="Girlanda M."/>
            <person name="Hayes R.D."/>
            <person name="Keri Z."/>
            <person name="LaButti K."/>
            <person name="Lipzen A."/>
            <person name="Lombard V."/>
            <person name="Magnuson J."/>
            <person name="Maillard F."/>
            <person name="Murat C."/>
            <person name="Nolan M."/>
            <person name="Ohm R.A."/>
            <person name="Pangilinan J."/>
            <person name="Pereira M.F."/>
            <person name="Perotto S."/>
            <person name="Peter M."/>
            <person name="Pfister S."/>
            <person name="Riley R."/>
            <person name="Sitrit Y."/>
            <person name="Stielow J.B."/>
            <person name="Szollosi G."/>
            <person name="Zifcakova L."/>
            <person name="Stursova M."/>
            <person name="Spatafora J.W."/>
            <person name="Tedersoo L."/>
            <person name="Vaario L.M."/>
            <person name="Yamada A."/>
            <person name="Yan M."/>
            <person name="Wang P."/>
            <person name="Xu J."/>
            <person name="Bruns T."/>
            <person name="Baldrian P."/>
            <person name="Vilgalys R."/>
            <person name="Dunand C."/>
            <person name="Henrissat B."/>
            <person name="Grigoriev I.V."/>
            <person name="Hibbett D."/>
            <person name="Nagy L.G."/>
            <person name="Martin F.M."/>
        </authorList>
    </citation>
    <scope>NUCLEOTIDE SEQUENCE</scope>
    <source>
        <strain evidence="6">Prilba</strain>
    </source>
</reference>
<reference evidence="6" key="1">
    <citation type="submission" date="2019-10" db="EMBL/GenBank/DDBJ databases">
        <authorList>
            <consortium name="DOE Joint Genome Institute"/>
            <person name="Kuo A."/>
            <person name="Miyauchi S."/>
            <person name="Kiss E."/>
            <person name="Drula E."/>
            <person name="Kohler A."/>
            <person name="Sanchez-Garcia M."/>
            <person name="Andreopoulos B."/>
            <person name="Barry K.W."/>
            <person name="Bonito G."/>
            <person name="Buee M."/>
            <person name="Carver A."/>
            <person name="Chen C."/>
            <person name="Cichocki N."/>
            <person name="Clum A."/>
            <person name="Culley D."/>
            <person name="Crous P.W."/>
            <person name="Fauchery L."/>
            <person name="Girlanda M."/>
            <person name="Hayes R."/>
            <person name="Keri Z."/>
            <person name="LaButti K."/>
            <person name="Lipzen A."/>
            <person name="Lombard V."/>
            <person name="Magnuson J."/>
            <person name="Maillard F."/>
            <person name="Morin E."/>
            <person name="Murat C."/>
            <person name="Nolan M."/>
            <person name="Ohm R."/>
            <person name="Pangilinan J."/>
            <person name="Pereira M."/>
            <person name="Perotto S."/>
            <person name="Peter M."/>
            <person name="Riley R."/>
            <person name="Sitrit Y."/>
            <person name="Stielow B."/>
            <person name="Szollosi G."/>
            <person name="Zifcakova L."/>
            <person name="Stursova M."/>
            <person name="Spatafora J.W."/>
            <person name="Tedersoo L."/>
            <person name="Vaario L.-M."/>
            <person name="Yamada A."/>
            <person name="Yan M."/>
            <person name="Wang P."/>
            <person name="Xu J."/>
            <person name="Bruns T."/>
            <person name="Baldrian P."/>
            <person name="Vilgalys R."/>
            <person name="Henrissat B."/>
            <person name="Grigoriev I.V."/>
            <person name="Hibbett D."/>
            <person name="Nagy L.G."/>
            <person name="Martin F.M."/>
        </authorList>
    </citation>
    <scope>NUCLEOTIDE SEQUENCE</scope>
    <source>
        <strain evidence="6">Prilba</strain>
    </source>
</reference>
<keyword evidence="7" id="KW-1185">Reference proteome</keyword>
<evidence type="ECO:0008006" key="8">
    <source>
        <dbReference type="Google" id="ProtNLM"/>
    </source>
</evidence>
<dbReference type="GO" id="GO:0050661">
    <property type="term" value="F:NADP binding"/>
    <property type="evidence" value="ECO:0007669"/>
    <property type="project" value="InterPro"/>
</dbReference>
<accession>A0A9P5K281</accession>
<name>A0A9P5K281_9AGAM</name>
<comment type="caution">
    <text evidence="6">The sequence shown here is derived from an EMBL/GenBank/DDBJ whole genome shotgun (WGS) entry which is preliminary data.</text>
</comment>
<evidence type="ECO:0000256" key="3">
    <source>
        <dbReference type="ARBA" id="ARBA00022827"/>
    </source>
</evidence>
<sequence length="479" mass="53772">MDLLKHVPPSIPDRSFNSQIVHEPAVLGASKRVCIIGAGANGLATLKVLAETHQVQLRQWSLVAFEERDNVGGIWYPAPPSENPPLTPLYDSLSANLPLPVMSYPSFSFPPGTALFPTAAVVQKYLEDYATHFGLLRYVRLCARVEKVFWDADSREWDVKLSTGERLKFDFVVVANGHHRKPRYPDATGLQSWLDSERAIHSAWYRRPGEFAHHKKVMVVGGGPSAIDICRGMMGTIPLLLHSIPRKVGRVVEYRDGGSVLLEDNSIESDIDLAILATGYEFSFPFLPQIKSGIPSLPPPLPNELYNSTHHLFPLAHHLFPLQGDFPPTSIAFPGLLYRVAPFLLFEDQARAIARVLEDPASLDRLSCAVDVVARAHTLMRERGTDDPLHIAKAWFRLAPMESFEYRAQLNAFLGKNWTAPEWEIECWENRGVIRREWREIEQSGKAEEWMKGVGLNGMEDWIGLCRKLIKQSGTSAKL</sequence>
<dbReference type="EMBL" id="WHVB01000017">
    <property type="protein sequence ID" value="KAF8474448.1"/>
    <property type="molecule type" value="Genomic_DNA"/>
</dbReference>
<dbReference type="InterPro" id="IPR020946">
    <property type="entry name" value="Flavin_mOase-like"/>
</dbReference>
<dbReference type="OrthoDB" id="66881at2759"/>
<dbReference type="GO" id="GO:0004499">
    <property type="term" value="F:N,N-dimethylaniline monooxygenase activity"/>
    <property type="evidence" value="ECO:0007669"/>
    <property type="project" value="InterPro"/>
</dbReference>
<evidence type="ECO:0000313" key="6">
    <source>
        <dbReference type="EMBL" id="KAF8474448.1"/>
    </source>
</evidence>
<dbReference type="Gene3D" id="3.50.50.60">
    <property type="entry name" value="FAD/NAD(P)-binding domain"/>
    <property type="match status" value="2"/>
</dbReference>
<dbReference type="PRINTS" id="PR00370">
    <property type="entry name" value="FMOXYGENASE"/>
</dbReference>
<keyword evidence="5" id="KW-0560">Oxidoreductase</keyword>
<dbReference type="Proteomes" id="UP000759537">
    <property type="component" value="Unassembled WGS sequence"/>
</dbReference>